<feature type="domain" description="Microbial-type PARG catalytic" evidence="1">
    <location>
        <begin position="140"/>
        <end position="273"/>
    </location>
</feature>
<dbReference type="InterPro" id="IPR012664">
    <property type="entry name" value="CHP02452"/>
</dbReference>
<dbReference type="Gene3D" id="3.40.220.10">
    <property type="entry name" value="Leucine Aminopeptidase, subunit E, domain 1"/>
    <property type="match status" value="1"/>
</dbReference>
<dbReference type="OMA" id="DYDNMND"/>
<dbReference type="InterPro" id="IPR043472">
    <property type="entry name" value="Macro_dom-like"/>
</dbReference>
<keyword evidence="3" id="KW-1185">Reference proteome</keyword>
<dbReference type="EMBL" id="VFQX01000022">
    <property type="protein sequence ID" value="KAF0980020.1"/>
    <property type="molecule type" value="Genomic_DNA"/>
</dbReference>
<dbReference type="InterPro" id="IPR019261">
    <property type="entry name" value="PARG_cat_microbial"/>
</dbReference>
<name>A0A6A5C2E2_NAEFO</name>
<dbReference type="PANTHER" id="PTHR35596">
    <property type="entry name" value="DUF2263 DOMAIN-CONTAINING PROTEIN"/>
    <property type="match status" value="1"/>
</dbReference>
<dbReference type="AlphaFoldDB" id="A0A6A5C2E2"/>
<dbReference type="GeneID" id="68108391"/>
<evidence type="ECO:0000313" key="3">
    <source>
        <dbReference type="Proteomes" id="UP000444721"/>
    </source>
</evidence>
<dbReference type="VEuPathDB" id="AmoebaDB:NfTy_048860"/>
<gene>
    <name evidence="2" type="ORF">FDP41_001173</name>
</gene>
<evidence type="ECO:0000259" key="1">
    <source>
        <dbReference type="Pfam" id="PF10021"/>
    </source>
</evidence>
<proteinExistence type="predicted"/>
<dbReference type="PANTHER" id="PTHR35596:SF1">
    <property type="entry name" value="MICROBIAL-TYPE PARG CATALYTIC DOMAIN-CONTAINING PROTEIN"/>
    <property type="match status" value="1"/>
</dbReference>
<accession>A0A6A5C2E2</accession>
<dbReference type="Proteomes" id="UP000444721">
    <property type="component" value="Unassembled WGS sequence"/>
</dbReference>
<dbReference type="VEuPathDB" id="AmoebaDB:NF0108240"/>
<protein>
    <recommendedName>
        <fullName evidence="1">Microbial-type PARG catalytic domain-containing protein</fullName>
    </recommendedName>
</protein>
<reference evidence="2 3" key="1">
    <citation type="journal article" date="2019" name="Sci. Rep.">
        <title>Nanopore sequencing improves the draft genome of the human pathogenic amoeba Naegleria fowleri.</title>
        <authorList>
            <person name="Liechti N."/>
            <person name="Schurch N."/>
            <person name="Bruggmann R."/>
            <person name="Wittwer M."/>
        </authorList>
    </citation>
    <scope>NUCLEOTIDE SEQUENCE [LARGE SCALE GENOMIC DNA]</scope>
    <source>
        <strain evidence="2 3">ATCC 30894</strain>
    </source>
</reference>
<organism evidence="2 3">
    <name type="scientific">Naegleria fowleri</name>
    <name type="common">Brain eating amoeba</name>
    <dbReference type="NCBI Taxonomy" id="5763"/>
    <lineage>
        <taxon>Eukaryota</taxon>
        <taxon>Discoba</taxon>
        <taxon>Heterolobosea</taxon>
        <taxon>Tetramitia</taxon>
        <taxon>Eutetramitia</taxon>
        <taxon>Vahlkampfiidae</taxon>
        <taxon>Naegleria</taxon>
    </lineage>
</organism>
<comment type="caution">
    <text evidence="2">The sequence shown here is derived from an EMBL/GenBank/DDBJ whole genome shotgun (WGS) entry which is preliminary data.</text>
</comment>
<dbReference type="SUPFAM" id="SSF52949">
    <property type="entry name" value="Macro domain-like"/>
    <property type="match status" value="1"/>
</dbReference>
<sequence length="429" mass="49088">MLDSSSSSFMSSNTTSTSTTTSAMIKLPSRCPDSFFDDAFFNTKWDEFNSYIYDPTQFVRIFHQMIKNKQFDQLKRLRVLIQNQTISICRKQSYAYMRCRTVGEGMTSSQESEVNEDKRSDTIELNPIDEEEREYEIISLRKDLLESASIQSKFYKNESLVVSNNGNASESSLTKVMVFNGDCLDVAFYIQDELIKEGKFPQERVAVLNMANPNTPGGGYKGGCGAQEENLHRRSNLYMCLDNHVDKIDKSRTWNYPIGYESGVYSPNVTIFRGCEAKGYPLLKTPRLVDIITAAAVPFARSTVRGVDPRNYGTIEAILKIAIQHGVRNLVLSAFGCGAFRNDPVKIAEIFKEKMESNEFKNCFDRIYFAIIEDHNSRKQHNPEGNIKPFADTFAEYIERSDSHSFLESQLDYDYDNMNDIYECTYKNM</sequence>
<evidence type="ECO:0000313" key="2">
    <source>
        <dbReference type="EMBL" id="KAF0980020.1"/>
    </source>
</evidence>
<dbReference type="OrthoDB" id="9985428at2759"/>
<dbReference type="Pfam" id="PF10021">
    <property type="entry name" value="PARG_cat_microb"/>
    <property type="match status" value="1"/>
</dbReference>
<dbReference type="VEuPathDB" id="AmoebaDB:FDP41_001173"/>
<dbReference type="NCBIfam" id="TIGR02452">
    <property type="entry name" value="TIGR02452 family protein"/>
    <property type="match status" value="1"/>
</dbReference>
<dbReference type="RefSeq" id="XP_044564733.1">
    <property type="nucleotide sequence ID" value="XM_044702171.1"/>
</dbReference>